<dbReference type="AlphaFoldDB" id="A0A2J7RR08"/>
<proteinExistence type="predicted"/>
<comment type="caution">
    <text evidence="2">The sequence shown here is derived from an EMBL/GenBank/DDBJ whole genome shotgun (WGS) entry which is preliminary data.</text>
</comment>
<keyword evidence="1" id="KW-0732">Signal</keyword>
<dbReference type="Proteomes" id="UP000235965">
    <property type="component" value="Unassembled WGS sequence"/>
</dbReference>
<sequence length="84" mass="8255">MYKLIVLAVVLTVAAAAPAPGGLLHAPALAYAAPAIHAAPVALAAPVVAAPVVKAYAAPLVAAPVVKAYGHSVAYPGLYGGHYF</sequence>
<dbReference type="EMBL" id="NEVH01000613">
    <property type="protein sequence ID" value="PNF43263.1"/>
    <property type="molecule type" value="Genomic_DNA"/>
</dbReference>
<accession>A0A2J7RR08</accession>
<gene>
    <name evidence="2" type="ORF">B7P43_G14891</name>
</gene>
<name>A0A2J7RR08_9NEOP</name>
<evidence type="ECO:0000313" key="3">
    <source>
        <dbReference type="Proteomes" id="UP000235965"/>
    </source>
</evidence>
<keyword evidence="3" id="KW-1185">Reference proteome</keyword>
<reference evidence="2 3" key="1">
    <citation type="submission" date="2017-12" db="EMBL/GenBank/DDBJ databases">
        <title>Hemimetabolous genomes reveal molecular basis of termite eusociality.</title>
        <authorList>
            <person name="Harrison M.C."/>
            <person name="Jongepier E."/>
            <person name="Robertson H.M."/>
            <person name="Arning N."/>
            <person name="Bitard-Feildel T."/>
            <person name="Chao H."/>
            <person name="Childers C.P."/>
            <person name="Dinh H."/>
            <person name="Doddapaneni H."/>
            <person name="Dugan S."/>
            <person name="Gowin J."/>
            <person name="Greiner C."/>
            <person name="Han Y."/>
            <person name="Hu H."/>
            <person name="Hughes D.S.T."/>
            <person name="Huylmans A.-K."/>
            <person name="Kemena C."/>
            <person name="Kremer L.P.M."/>
            <person name="Lee S.L."/>
            <person name="Lopez-Ezquerra A."/>
            <person name="Mallet L."/>
            <person name="Monroy-Kuhn J.M."/>
            <person name="Moser A."/>
            <person name="Murali S.C."/>
            <person name="Muzny D.M."/>
            <person name="Otani S."/>
            <person name="Piulachs M.-D."/>
            <person name="Poelchau M."/>
            <person name="Qu J."/>
            <person name="Schaub F."/>
            <person name="Wada-Katsumata A."/>
            <person name="Worley K.C."/>
            <person name="Xie Q."/>
            <person name="Ylla G."/>
            <person name="Poulsen M."/>
            <person name="Gibbs R.A."/>
            <person name="Schal C."/>
            <person name="Richards S."/>
            <person name="Belles X."/>
            <person name="Korb J."/>
            <person name="Bornberg-Bauer E."/>
        </authorList>
    </citation>
    <scope>NUCLEOTIDE SEQUENCE [LARGE SCALE GENOMIC DNA]</scope>
    <source>
        <tissue evidence="2">Whole body</tissue>
    </source>
</reference>
<feature type="signal peptide" evidence="1">
    <location>
        <begin position="1"/>
        <end position="16"/>
    </location>
</feature>
<evidence type="ECO:0000313" key="2">
    <source>
        <dbReference type="EMBL" id="PNF43263.1"/>
    </source>
</evidence>
<evidence type="ECO:0000256" key="1">
    <source>
        <dbReference type="SAM" id="SignalP"/>
    </source>
</evidence>
<protein>
    <submittedName>
        <fullName evidence="2">Uncharacterized protein</fullName>
    </submittedName>
</protein>
<feature type="chain" id="PRO_5014377816" evidence="1">
    <location>
        <begin position="17"/>
        <end position="84"/>
    </location>
</feature>
<dbReference type="InParanoid" id="A0A2J7RR08"/>
<organism evidence="2 3">
    <name type="scientific">Cryptotermes secundus</name>
    <dbReference type="NCBI Taxonomy" id="105785"/>
    <lineage>
        <taxon>Eukaryota</taxon>
        <taxon>Metazoa</taxon>
        <taxon>Ecdysozoa</taxon>
        <taxon>Arthropoda</taxon>
        <taxon>Hexapoda</taxon>
        <taxon>Insecta</taxon>
        <taxon>Pterygota</taxon>
        <taxon>Neoptera</taxon>
        <taxon>Polyneoptera</taxon>
        <taxon>Dictyoptera</taxon>
        <taxon>Blattodea</taxon>
        <taxon>Blattoidea</taxon>
        <taxon>Termitoidae</taxon>
        <taxon>Kalotermitidae</taxon>
        <taxon>Cryptotermitinae</taxon>
        <taxon>Cryptotermes</taxon>
    </lineage>
</organism>